<dbReference type="Gene3D" id="1.10.1900.20">
    <property type="entry name" value="Ribosomal protein L20"/>
    <property type="match status" value="1"/>
</dbReference>
<dbReference type="AlphaFoldDB" id="A0A0N4U367"/>
<dbReference type="InterPro" id="IPR005813">
    <property type="entry name" value="Ribosomal_bL20"/>
</dbReference>
<dbReference type="EMBL" id="UYYG01001152">
    <property type="protein sequence ID" value="VDN55547.1"/>
    <property type="molecule type" value="Genomic_DNA"/>
</dbReference>
<accession>A0A0N4U367</accession>
<keyword evidence="3" id="KW-0687">Ribonucleoprotein</keyword>
<name>A0A0N4U367_DRAME</name>
<keyword evidence="2" id="KW-0689">Ribosomal protein</keyword>
<dbReference type="GO" id="GO:1990904">
    <property type="term" value="C:ribonucleoprotein complex"/>
    <property type="evidence" value="ECO:0007669"/>
    <property type="project" value="UniProtKB-KW"/>
</dbReference>
<comment type="similarity">
    <text evidence="1">Belongs to the bacterial ribosomal protein bL20 family.</text>
</comment>
<dbReference type="InterPro" id="IPR035566">
    <property type="entry name" value="Ribosomal_protein_bL20_C"/>
</dbReference>
<sequence length="188" mass="22721">MRVSIINCLRRIIDSPYHCFKVIPKPDNWQKREKLRRFVAWQYATRRSTVRMGYNALNKIFHSWNIQRMDKLKLEKHYARERLDSALAEHHFDYPNFRNMLNKAHILLDNIVLSQLAIYEPRSFKSLVMLTKQMAHEDGKKVINDIEQKYVETDPSLFDTPFPYTKQFLRRRGTNYKDPPKKLKESEY</sequence>
<dbReference type="Proteomes" id="UP000274756">
    <property type="component" value="Unassembled WGS sequence"/>
</dbReference>
<dbReference type="SUPFAM" id="SSF74731">
    <property type="entry name" value="Ribosomal protein L20"/>
    <property type="match status" value="1"/>
</dbReference>
<keyword evidence="6" id="KW-1185">Reference proteome</keyword>
<evidence type="ECO:0000313" key="6">
    <source>
        <dbReference type="Proteomes" id="UP000274756"/>
    </source>
</evidence>
<dbReference type="GO" id="GO:0006412">
    <property type="term" value="P:translation"/>
    <property type="evidence" value="ECO:0007669"/>
    <property type="project" value="InterPro"/>
</dbReference>
<protein>
    <submittedName>
        <fullName evidence="7">39S ribosomal protein L20, mitochondrial</fullName>
    </submittedName>
</protein>
<dbReference type="Proteomes" id="UP000038040">
    <property type="component" value="Unplaced"/>
</dbReference>
<evidence type="ECO:0000313" key="4">
    <source>
        <dbReference type="EMBL" id="VDN55547.1"/>
    </source>
</evidence>
<organism evidence="5 7">
    <name type="scientific">Dracunculus medinensis</name>
    <name type="common">Guinea worm</name>
    <dbReference type="NCBI Taxonomy" id="318479"/>
    <lineage>
        <taxon>Eukaryota</taxon>
        <taxon>Metazoa</taxon>
        <taxon>Ecdysozoa</taxon>
        <taxon>Nematoda</taxon>
        <taxon>Chromadorea</taxon>
        <taxon>Rhabditida</taxon>
        <taxon>Spirurina</taxon>
        <taxon>Dracunculoidea</taxon>
        <taxon>Dracunculidae</taxon>
        <taxon>Dracunculus</taxon>
    </lineage>
</organism>
<proteinExistence type="inferred from homology"/>
<reference evidence="7" key="1">
    <citation type="submission" date="2017-02" db="UniProtKB">
        <authorList>
            <consortium name="WormBaseParasite"/>
        </authorList>
    </citation>
    <scope>IDENTIFICATION</scope>
</reference>
<dbReference type="Pfam" id="PF00453">
    <property type="entry name" value="Ribosomal_L20"/>
    <property type="match status" value="1"/>
</dbReference>
<evidence type="ECO:0000313" key="7">
    <source>
        <dbReference type="WBParaSite" id="DME_0000116001-mRNA-1"/>
    </source>
</evidence>
<dbReference type="GO" id="GO:0003735">
    <property type="term" value="F:structural constituent of ribosome"/>
    <property type="evidence" value="ECO:0007669"/>
    <property type="project" value="InterPro"/>
</dbReference>
<dbReference type="GO" id="GO:0005840">
    <property type="term" value="C:ribosome"/>
    <property type="evidence" value="ECO:0007669"/>
    <property type="project" value="UniProtKB-KW"/>
</dbReference>
<dbReference type="GO" id="GO:0019843">
    <property type="term" value="F:rRNA binding"/>
    <property type="evidence" value="ECO:0007669"/>
    <property type="project" value="InterPro"/>
</dbReference>
<reference evidence="4 6" key="2">
    <citation type="submission" date="2018-11" db="EMBL/GenBank/DDBJ databases">
        <authorList>
            <consortium name="Pathogen Informatics"/>
        </authorList>
    </citation>
    <scope>NUCLEOTIDE SEQUENCE [LARGE SCALE GENOMIC DNA]</scope>
</reference>
<dbReference type="PANTHER" id="PTHR10986">
    <property type="entry name" value="39S RIBOSOMAL PROTEIN L20"/>
    <property type="match status" value="1"/>
</dbReference>
<evidence type="ECO:0000256" key="1">
    <source>
        <dbReference type="ARBA" id="ARBA00007698"/>
    </source>
</evidence>
<evidence type="ECO:0000256" key="2">
    <source>
        <dbReference type="ARBA" id="ARBA00022980"/>
    </source>
</evidence>
<dbReference type="OrthoDB" id="10251781at2759"/>
<dbReference type="STRING" id="318479.A0A0N4U367"/>
<evidence type="ECO:0000256" key="3">
    <source>
        <dbReference type="ARBA" id="ARBA00023274"/>
    </source>
</evidence>
<evidence type="ECO:0000313" key="5">
    <source>
        <dbReference type="Proteomes" id="UP000038040"/>
    </source>
</evidence>
<dbReference type="WBParaSite" id="DME_0000116001-mRNA-1">
    <property type="protein sequence ID" value="DME_0000116001-mRNA-1"/>
    <property type="gene ID" value="DME_0000116001"/>
</dbReference>
<gene>
    <name evidence="4" type="ORF">DME_LOCUS5520</name>
</gene>